<dbReference type="AlphaFoldDB" id="A0A1J1HRG9"/>
<evidence type="ECO:0000313" key="1">
    <source>
        <dbReference type="EMBL" id="CRK90571.1"/>
    </source>
</evidence>
<name>A0A1J1HRG9_9DIPT</name>
<protein>
    <submittedName>
        <fullName evidence="1">CLUMA_CG004273, isoform A</fullName>
    </submittedName>
</protein>
<dbReference type="EMBL" id="CVRI01000020">
    <property type="protein sequence ID" value="CRK90571.1"/>
    <property type="molecule type" value="Genomic_DNA"/>
</dbReference>
<organism evidence="1 2">
    <name type="scientific">Clunio marinus</name>
    <dbReference type="NCBI Taxonomy" id="568069"/>
    <lineage>
        <taxon>Eukaryota</taxon>
        <taxon>Metazoa</taxon>
        <taxon>Ecdysozoa</taxon>
        <taxon>Arthropoda</taxon>
        <taxon>Hexapoda</taxon>
        <taxon>Insecta</taxon>
        <taxon>Pterygota</taxon>
        <taxon>Neoptera</taxon>
        <taxon>Endopterygota</taxon>
        <taxon>Diptera</taxon>
        <taxon>Nematocera</taxon>
        <taxon>Chironomoidea</taxon>
        <taxon>Chironomidae</taxon>
        <taxon>Clunio</taxon>
    </lineage>
</organism>
<dbReference type="Proteomes" id="UP000183832">
    <property type="component" value="Unassembled WGS sequence"/>
</dbReference>
<keyword evidence="2" id="KW-1185">Reference proteome</keyword>
<proteinExistence type="predicted"/>
<sequence>MQLEGLQIQMRIELSALRPNCDNTQRQNRSDDHNIQRPTELNIDTLSSYIFYVRDSPASDEIEQALHTTVRGTQQFYRTERKHACYNSYLIDVFINTPKG</sequence>
<gene>
    <name evidence="1" type="ORF">CLUMA_CG004273</name>
</gene>
<reference evidence="1 2" key="1">
    <citation type="submission" date="2015-04" db="EMBL/GenBank/DDBJ databases">
        <authorList>
            <person name="Syromyatnikov M.Y."/>
            <person name="Popov V.N."/>
        </authorList>
    </citation>
    <scope>NUCLEOTIDE SEQUENCE [LARGE SCALE GENOMIC DNA]</scope>
</reference>
<accession>A0A1J1HRG9</accession>
<evidence type="ECO:0000313" key="2">
    <source>
        <dbReference type="Proteomes" id="UP000183832"/>
    </source>
</evidence>